<feature type="region of interest" description="Disordered" evidence="9">
    <location>
        <begin position="423"/>
        <end position="442"/>
    </location>
</feature>
<evidence type="ECO:0000256" key="4">
    <source>
        <dbReference type="ARBA" id="ARBA00022452"/>
    </source>
</evidence>
<evidence type="ECO:0000256" key="1">
    <source>
        <dbReference type="ARBA" id="ARBA00004442"/>
    </source>
</evidence>
<dbReference type="InterPro" id="IPR056203">
    <property type="entry name" value="Cds6_C"/>
</dbReference>
<evidence type="ECO:0000259" key="11">
    <source>
        <dbReference type="Pfam" id="PF24125"/>
    </source>
</evidence>
<keyword evidence="10" id="KW-0732">Signal</keyword>
<keyword evidence="6" id="KW-0472">Membrane</keyword>
<dbReference type="Pfam" id="PF02321">
    <property type="entry name" value="OEP"/>
    <property type="match status" value="2"/>
</dbReference>
<comment type="caution">
    <text evidence="12">The sequence shown here is derived from an EMBL/GenBank/DDBJ whole genome shotgun (WGS) entry which is preliminary data.</text>
</comment>
<evidence type="ECO:0000256" key="10">
    <source>
        <dbReference type="SAM" id="SignalP"/>
    </source>
</evidence>
<feature type="signal peptide" evidence="10">
    <location>
        <begin position="1"/>
        <end position="20"/>
    </location>
</feature>
<evidence type="ECO:0000313" key="12">
    <source>
        <dbReference type="EMBL" id="GAA5167991.1"/>
    </source>
</evidence>
<name>A0ABP9QVF2_9RHOO</name>
<feature type="compositionally biased region" description="Basic and acidic residues" evidence="9">
    <location>
        <begin position="270"/>
        <end position="279"/>
    </location>
</feature>
<protein>
    <submittedName>
        <fullName evidence="12">TolC family outer membrane protein</fullName>
    </submittedName>
</protein>
<proteinExistence type="inferred from homology"/>
<organism evidence="12 13">
    <name type="scientific">Viridibacterium curvum</name>
    <dbReference type="NCBI Taxonomy" id="1101404"/>
    <lineage>
        <taxon>Bacteria</taxon>
        <taxon>Pseudomonadati</taxon>
        <taxon>Pseudomonadota</taxon>
        <taxon>Betaproteobacteria</taxon>
        <taxon>Rhodocyclales</taxon>
        <taxon>Rhodocyclaceae</taxon>
        <taxon>Viridibacterium</taxon>
    </lineage>
</organism>
<evidence type="ECO:0000256" key="6">
    <source>
        <dbReference type="ARBA" id="ARBA00023136"/>
    </source>
</evidence>
<dbReference type="PANTHER" id="PTHR30026">
    <property type="entry name" value="OUTER MEMBRANE PROTEIN TOLC"/>
    <property type="match status" value="1"/>
</dbReference>
<dbReference type="EMBL" id="BAABLD010000010">
    <property type="protein sequence ID" value="GAA5167991.1"/>
    <property type="molecule type" value="Genomic_DNA"/>
</dbReference>
<keyword evidence="7" id="KW-0998">Cell outer membrane</keyword>
<feature type="chain" id="PRO_5045749308" evidence="10">
    <location>
        <begin position="21"/>
        <end position="606"/>
    </location>
</feature>
<evidence type="ECO:0000256" key="8">
    <source>
        <dbReference type="SAM" id="Coils"/>
    </source>
</evidence>
<evidence type="ECO:0000313" key="13">
    <source>
        <dbReference type="Proteomes" id="UP001500547"/>
    </source>
</evidence>
<dbReference type="PANTHER" id="PTHR30026:SF22">
    <property type="entry name" value="OUTER MEMBRANE EFFLUX PROTEIN"/>
    <property type="match status" value="1"/>
</dbReference>
<comment type="subcellular location">
    <subcellularLocation>
        <location evidence="1">Cell outer membrane</location>
    </subcellularLocation>
</comment>
<dbReference type="Pfam" id="PF24125">
    <property type="entry name" value="Cds6_C"/>
    <property type="match status" value="1"/>
</dbReference>
<dbReference type="Gene3D" id="1.20.1600.10">
    <property type="entry name" value="Outer membrane efflux proteins (OEP)"/>
    <property type="match status" value="1"/>
</dbReference>
<evidence type="ECO:0000256" key="9">
    <source>
        <dbReference type="SAM" id="MobiDB-lite"/>
    </source>
</evidence>
<dbReference type="InterPro" id="IPR010130">
    <property type="entry name" value="T1SS_OMP_TolC"/>
</dbReference>
<evidence type="ECO:0000256" key="3">
    <source>
        <dbReference type="ARBA" id="ARBA00022448"/>
    </source>
</evidence>
<reference evidence="13" key="1">
    <citation type="journal article" date="2019" name="Int. J. Syst. Evol. Microbiol.">
        <title>The Global Catalogue of Microorganisms (GCM) 10K type strain sequencing project: providing services to taxonomists for standard genome sequencing and annotation.</title>
        <authorList>
            <consortium name="The Broad Institute Genomics Platform"/>
            <consortium name="The Broad Institute Genome Sequencing Center for Infectious Disease"/>
            <person name="Wu L."/>
            <person name="Ma J."/>
        </authorList>
    </citation>
    <scope>NUCLEOTIDE SEQUENCE [LARGE SCALE GENOMIC DNA]</scope>
    <source>
        <strain evidence="13">JCM 18715</strain>
    </source>
</reference>
<keyword evidence="3" id="KW-0813">Transport</keyword>
<dbReference type="InterPro" id="IPR032710">
    <property type="entry name" value="NTF2-like_dom_sf"/>
</dbReference>
<dbReference type="NCBIfam" id="TIGR01844">
    <property type="entry name" value="type_I_sec_TolC"/>
    <property type="match status" value="1"/>
</dbReference>
<comment type="similarity">
    <text evidence="2">Belongs to the outer membrane factor (OMF) (TC 1.B.17) family.</text>
</comment>
<feature type="domain" description="Cds6 C-terminal" evidence="11">
    <location>
        <begin position="498"/>
        <end position="597"/>
    </location>
</feature>
<dbReference type="RefSeq" id="WP_345533646.1">
    <property type="nucleotide sequence ID" value="NZ_BAABLD010000010.1"/>
</dbReference>
<dbReference type="InterPro" id="IPR003423">
    <property type="entry name" value="OMP_efflux"/>
</dbReference>
<dbReference type="SUPFAM" id="SSF54427">
    <property type="entry name" value="NTF2-like"/>
    <property type="match status" value="1"/>
</dbReference>
<keyword evidence="8" id="KW-0175">Coiled coil</keyword>
<feature type="coiled-coil region" evidence="8">
    <location>
        <begin position="327"/>
        <end position="361"/>
    </location>
</feature>
<evidence type="ECO:0000256" key="5">
    <source>
        <dbReference type="ARBA" id="ARBA00022692"/>
    </source>
</evidence>
<evidence type="ECO:0000256" key="7">
    <source>
        <dbReference type="ARBA" id="ARBA00023237"/>
    </source>
</evidence>
<dbReference type="SUPFAM" id="SSF56954">
    <property type="entry name" value="Outer membrane efflux proteins (OEP)"/>
    <property type="match status" value="1"/>
</dbReference>
<keyword evidence="5" id="KW-0812">Transmembrane</keyword>
<dbReference type="Proteomes" id="UP001500547">
    <property type="component" value="Unassembled WGS sequence"/>
</dbReference>
<evidence type="ECO:0000256" key="2">
    <source>
        <dbReference type="ARBA" id="ARBA00007613"/>
    </source>
</evidence>
<gene>
    <name evidence="12" type="ORF">GCM10025770_27300</name>
</gene>
<sequence length="606" mass="67595">MYKKLSAAICLALAAQYGHGATLGEVAERALANSPEVRARLHEFLSSSEDQDAAKGARLPRVDLESYYGRERLDTNVGSVQRFNHPGVNLQLRQLLWDGFATRNEIRRLGHNKAARYYDLLATSDEITLESARAYLDVQRYRQLSQLAQDNWAVHKETYDQIEQRVKAGVGRRVDLEQAAGRLALAQSNWLTETSNLHDVSARYQRVVGELPPVLAESPSVATKLPAEKDVLPAAVKQNPTFLSAVSGVRSARSQTAVRRAANSPTFEARGSHSLERNHGGTPGHYSDTVAQVVMNYNLFRGGSDQARIRAAEEQFNTAIAIRDKTCRDLRQIAVIASNDLRKLREQIQYLEQHALSTEKARDAYRQQFDIGQRSLLDVLDTENELFEARRALERARYDLKLAEFRVLAATHTIMPTLGLAPGSNISPLEEQGDENELDGAANCDTSMTPPQTLDTTAAMAGRPPRTFTLQPDLLAATAPRKPAADAPVPEHCQFAAEDWAAAWSAKDLSKYLGYYSPGFEPLTRADQKAWKQLRAERLNKDYIAVKLADIKVKQISASSCEVSFNQQYRSSDYSDDVNKTLVIRREADSTWKIQREIAPRKSSTN</sequence>
<dbReference type="InterPro" id="IPR051906">
    <property type="entry name" value="TolC-like"/>
</dbReference>
<feature type="region of interest" description="Disordered" evidence="9">
    <location>
        <begin position="256"/>
        <end position="286"/>
    </location>
</feature>
<keyword evidence="13" id="KW-1185">Reference proteome</keyword>
<keyword evidence="4" id="KW-1134">Transmembrane beta strand</keyword>
<accession>A0ABP9QVF2</accession>